<dbReference type="EMBL" id="CAJNJA010103462">
    <property type="protein sequence ID" value="CAE7945314.1"/>
    <property type="molecule type" value="Genomic_DNA"/>
</dbReference>
<keyword evidence="2" id="KW-0732">Signal</keyword>
<evidence type="ECO:0000256" key="1">
    <source>
        <dbReference type="SAM" id="MobiDB-lite"/>
    </source>
</evidence>
<feature type="region of interest" description="Disordered" evidence="1">
    <location>
        <begin position="61"/>
        <end position="89"/>
    </location>
</feature>
<reference evidence="3" key="1">
    <citation type="submission" date="2021-02" db="EMBL/GenBank/DDBJ databases">
        <authorList>
            <person name="Dougan E. K."/>
            <person name="Rhodes N."/>
            <person name="Thang M."/>
            <person name="Chan C."/>
        </authorList>
    </citation>
    <scope>NUCLEOTIDE SEQUENCE</scope>
</reference>
<accession>A0A813CR63</accession>
<keyword evidence="4" id="KW-1185">Reference proteome</keyword>
<feature type="chain" id="PRO_5032769945" description="Secreted protein" evidence="2">
    <location>
        <begin position="32"/>
        <end position="89"/>
    </location>
</feature>
<feature type="signal peptide" evidence="2">
    <location>
        <begin position="1"/>
        <end position="31"/>
    </location>
</feature>
<evidence type="ECO:0000313" key="4">
    <source>
        <dbReference type="Proteomes" id="UP000601435"/>
    </source>
</evidence>
<name>A0A813CR63_9DINO</name>
<proteinExistence type="predicted"/>
<comment type="caution">
    <text evidence="3">The sequence shown here is derived from an EMBL/GenBank/DDBJ whole genome shotgun (WGS) entry which is preliminary data.</text>
</comment>
<evidence type="ECO:0008006" key="5">
    <source>
        <dbReference type="Google" id="ProtNLM"/>
    </source>
</evidence>
<evidence type="ECO:0000313" key="3">
    <source>
        <dbReference type="EMBL" id="CAE7945314.1"/>
    </source>
</evidence>
<dbReference type="AlphaFoldDB" id="A0A813CR63"/>
<sequence length="89" mass="10045">MQGSLWAWQRARQIRLWGTAWHLSSCSPASAALPGLAQSCSSPSPSCSCCEAWRQTRPRQLRSSRSPGFGRGSQPRQWMKRGLTVSRRW</sequence>
<feature type="compositionally biased region" description="Low complexity" evidence="1">
    <location>
        <begin position="63"/>
        <end position="76"/>
    </location>
</feature>
<dbReference type="Proteomes" id="UP000601435">
    <property type="component" value="Unassembled WGS sequence"/>
</dbReference>
<protein>
    <recommendedName>
        <fullName evidence="5">Secreted protein</fullName>
    </recommendedName>
</protein>
<evidence type="ECO:0000256" key="2">
    <source>
        <dbReference type="SAM" id="SignalP"/>
    </source>
</evidence>
<gene>
    <name evidence="3" type="ORF">SNEC2469_LOCUS35555</name>
</gene>
<organism evidence="3 4">
    <name type="scientific">Symbiodinium necroappetens</name>
    <dbReference type="NCBI Taxonomy" id="1628268"/>
    <lineage>
        <taxon>Eukaryota</taxon>
        <taxon>Sar</taxon>
        <taxon>Alveolata</taxon>
        <taxon>Dinophyceae</taxon>
        <taxon>Suessiales</taxon>
        <taxon>Symbiodiniaceae</taxon>
        <taxon>Symbiodinium</taxon>
    </lineage>
</organism>